<keyword evidence="1" id="KW-1133">Transmembrane helix</keyword>
<reference evidence="3" key="1">
    <citation type="journal article" date="2021" name="PeerJ">
        <title>Extensive microbial diversity within the chicken gut microbiome revealed by metagenomics and culture.</title>
        <authorList>
            <person name="Gilroy R."/>
            <person name="Ravi A."/>
            <person name="Getino M."/>
            <person name="Pursley I."/>
            <person name="Horton D.L."/>
            <person name="Alikhan N.F."/>
            <person name="Baker D."/>
            <person name="Gharbi K."/>
            <person name="Hall N."/>
            <person name="Watson M."/>
            <person name="Adriaenssens E.M."/>
            <person name="Foster-Nyarko E."/>
            <person name="Jarju S."/>
            <person name="Secka A."/>
            <person name="Antonio M."/>
            <person name="Oren A."/>
            <person name="Chaudhuri R.R."/>
            <person name="La Ragione R."/>
            <person name="Hildebrand F."/>
            <person name="Pallen M.J."/>
        </authorList>
    </citation>
    <scope>NUCLEOTIDE SEQUENCE</scope>
    <source>
        <strain evidence="3">ChiBcec8-14828</strain>
    </source>
</reference>
<evidence type="ECO:0000259" key="2">
    <source>
        <dbReference type="Pfam" id="PF08378"/>
    </source>
</evidence>
<evidence type="ECO:0000313" key="3">
    <source>
        <dbReference type="EMBL" id="HJB39381.1"/>
    </source>
</evidence>
<name>A0A9D2S122_9FIRM</name>
<feature type="domain" description="NERD" evidence="2">
    <location>
        <begin position="53"/>
        <end position="152"/>
    </location>
</feature>
<protein>
    <submittedName>
        <fullName evidence="3">NERD domain-containing protein</fullName>
    </submittedName>
</protein>
<dbReference type="Proteomes" id="UP000824209">
    <property type="component" value="Unassembled WGS sequence"/>
</dbReference>
<dbReference type="Pfam" id="PF08378">
    <property type="entry name" value="NERD"/>
    <property type="match status" value="1"/>
</dbReference>
<dbReference type="AlphaFoldDB" id="A0A9D2S122"/>
<sequence length="206" mass="22529">MDIISIFALVIVAVSAAAILWLYRRDRGLTSPAKDLSPAARAAKPLSAARRFAGENGCRVIKDVHLAKNGRFADLDFLVLGPFGILGVKCNGMAGEIYGNASDEEWVCVKNDVRTSFENPMTRAAADTRVVRDYLFAAKLKNIPVETVCVFTNSKAVLGVPRSTGHYTPKTFAALLEKDKYRLDKHTDLDKAEQALRACMAAPERV</sequence>
<comment type="caution">
    <text evidence="3">The sequence shown here is derived from an EMBL/GenBank/DDBJ whole genome shotgun (WGS) entry which is preliminary data.</text>
</comment>
<dbReference type="EMBL" id="DWYA01000031">
    <property type="protein sequence ID" value="HJB39381.1"/>
    <property type="molecule type" value="Genomic_DNA"/>
</dbReference>
<accession>A0A9D2S122</accession>
<proteinExistence type="predicted"/>
<keyword evidence="1" id="KW-0812">Transmembrane</keyword>
<organism evidence="3 4">
    <name type="scientific">Candidatus Ruthenibacterium avium</name>
    <dbReference type="NCBI Taxonomy" id="2838751"/>
    <lineage>
        <taxon>Bacteria</taxon>
        <taxon>Bacillati</taxon>
        <taxon>Bacillota</taxon>
        <taxon>Clostridia</taxon>
        <taxon>Eubacteriales</taxon>
        <taxon>Oscillospiraceae</taxon>
        <taxon>Ruthenibacterium</taxon>
    </lineage>
</organism>
<reference evidence="3" key="2">
    <citation type="submission" date="2021-04" db="EMBL/GenBank/DDBJ databases">
        <authorList>
            <person name="Gilroy R."/>
        </authorList>
    </citation>
    <scope>NUCLEOTIDE SEQUENCE</scope>
    <source>
        <strain evidence="3">ChiBcec8-14828</strain>
    </source>
</reference>
<evidence type="ECO:0000256" key="1">
    <source>
        <dbReference type="SAM" id="Phobius"/>
    </source>
</evidence>
<keyword evidence="1" id="KW-0472">Membrane</keyword>
<feature type="transmembrane region" description="Helical" evidence="1">
    <location>
        <begin position="6"/>
        <end position="23"/>
    </location>
</feature>
<gene>
    <name evidence="3" type="ORF">H9943_03175</name>
</gene>
<dbReference type="InterPro" id="IPR011528">
    <property type="entry name" value="NERD"/>
</dbReference>
<evidence type="ECO:0000313" key="4">
    <source>
        <dbReference type="Proteomes" id="UP000824209"/>
    </source>
</evidence>